<dbReference type="InterPro" id="IPR023606">
    <property type="entry name" value="CoA-Trfase_III_dom_1_sf"/>
</dbReference>
<dbReference type="Gene3D" id="3.30.1540.10">
    <property type="entry name" value="formyl-coa transferase, domain 3"/>
    <property type="match status" value="1"/>
</dbReference>
<dbReference type="Pfam" id="PF02515">
    <property type="entry name" value="CoA_transf_3"/>
    <property type="match status" value="1"/>
</dbReference>
<accession>A0A445MWI4</accession>
<reference evidence="2" key="1">
    <citation type="submission" date="2018-01" db="EMBL/GenBank/DDBJ databases">
        <authorList>
            <person name="Regsiter A."/>
            <person name="William W."/>
        </authorList>
    </citation>
    <scope>NUCLEOTIDE SEQUENCE</scope>
    <source>
        <strain evidence="2">TRIP AH-1</strain>
    </source>
</reference>
<dbReference type="InterPro" id="IPR044855">
    <property type="entry name" value="CoA-Trfase_III_dom3_sf"/>
</dbReference>
<organism evidence="2">
    <name type="scientific">uncultured Desulfobacterium sp</name>
    <dbReference type="NCBI Taxonomy" id="201089"/>
    <lineage>
        <taxon>Bacteria</taxon>
        <taxon>Pseudomonadati</taxon>
        <taxon>Thermodesulfobacteriota</taxon>
        <taxon>Desulfobacteria</taxon>
        <taxon>Desulfobacterales</taxon>
        <taxon>Desulfobacteriaceae</taxon>
        <taxon>Desulfobacterium</taxon>
        <taxon>environmental samples</taxon>
    </lineage>
</organism>
<proteinExistence type="predicted"/>
<evidence type="ECO:0000256" key="1">
    <source>
        <dbReference type="ARBA" id="ARBA00022679"/>
    </source>
</evidence>
<gene>
    <name evidence="2" type="ORF">PITCH_A20008</name>
</gene>
<protein>
    <submittedName>
        <fullName evidence="2">Succinyl-CoA:(R)-benzylsuccinate CoA-transferase subunit BbsE</fullName>
        <ecNumber evidence="2">2.8.3.15</ecNumber>
    </submittedName>
</protein>
<dbReference type="PANTHER" id="PTHR48207">
    <property type="entry name" value="SUCCINATE--HYDROXYMETHYLGLUTARATE COA-TRANSFERASE"/>
    <property type="match status" value="1"/>
</dbReference>
<sequence length="302" mass="33828">MRCGSFKTLNKSNQRLVQTSITPFGNFGPYKDYPGSDLTCSALGGFLYLAGVDNEKSVRAPDNQSYRMAEAYAATGTAIALYNAMVTGKGQHVDVSALESVCTALENAVQYYDLQGVIRRGKGTEAGIGIYPCQDGHVCIVAIMGQNRYLWDRFVEWLKKEGVEEIELLEDEKWTNPAYRATKEANEIFSRVFNRFALTHTKLYLYEQGQKNNCPISPVSNGKDLLENPQLNSRAFWKKQYVEQLKGDLTFPGEPYELEKLKWRLGSGGPAFGQHTGEILRELGYQPSEIDKLEKEGVIHVG</sequence>
<keyword evidence="1 2" id="KW-0808">Transferase</keyword>
<dbReference type="InterPro" id="IPR050483">
    <property type="entry name" value="CoA-transferase_III_domain"/>
</dbReference>
<dbReference type="PANTHER" id="PTHR48207:SF3">
    <property type="entry name" value="SUCCINATE--HYDROXYMETHYLGLUTARATE COA-TRANSFERASE"/>
    <property type="match status" value="1"/>
</dbReference>
<dbReference type="SUPFAM" id="SSF89796">
    <property type="entry name" value="CoA-transferase family III (CaiB/BaiF)"/>
    <property type="match status" value="1"/>
</dbReference>
<evidence type="ECO:0000313" key="2">
    <source>
        <dbReference type="EMBL" id="SPD73828.1"/>
    </source>
</evidence>
<dbReference type="Gene3D" id="3.40.50.10540">
    <property type="entry name" value="Crotonobetainyl-coa:carnitine coa-transferase, domain 1"/>
    <property type="match status" value="1"/>
</dbReference>
<name>A0A445MWI4_9BACT</name>
<dbReference type="EC" id="2.8.3.15" evidence="2"/>
<dbReference type="GO" id="GO:0033877">
    <property type="term" value="F:succinyl-CoA:(R)-benzylsuccinate CoA-transferase activity"/>
    <property type="evidence" value="ECO:0007669"/>
    <property type="project" value="UniProtKB-EC"/>
</dbReference>
<dbReference type="InterPro" id="IPR003673">
    <property type="entry name" value="CoA-Trfase_fam_III"/>
</dbReference>
<dbReference type="EMBL" id="OJIN01000112">
    <property type="protein sequence ID" value="SPD73828.1"/>
    <property type="molecule type" value="Genomic_DNA"/>
</dbReference>
<dbReference type="AlphaFoldDB" id="A0A445MWI4"/>